<name>A0ABT6NH62_9FIRM</name>
<accession>A0ABT6NH62</accession>
<organism evidence="2 3">
    <name type="scientific">Fusibacter bizertensis</name>
    <dbReference type="NCBI Taxonomy" id="1488331"/>
    <lineage>
        <taxon>Bacteria</taxon>
        <taxon>Bacillati</taxon>
        <taxon>Bacillota</taxon>
        <taxon>Clostridia</taxon>
        <taxon>Eubacteriales</taxon>
        <taxon>Eubacteriales Family XII. Incertae Sedis</taxon>
        <taxon>Fusibacter</taxon>
    </lineage>
</organism>
<dbReference type="InterPro" id="IPR039261">
    <property type="entry name" value="FNR_nucleotide-bd"/>
</dbReference>
<dbReference type="EMBL" id="JARYZI010000016">
    <property type="protein sequence ID" value="MDH8679773.1"/>
    <property type="molecule type" value="Genomic_DNA"/>
</dbReference>
<dbReference type="PROSITE" id="PS51384">
    <property type="entry name" value="FAD_FR"/>
    <property type="match status" value="1"/>
</dbReference>
<evidence type="ECO:0000313" key="2">
    <source>
        <dbReference type="EMBL" id="MDH8679773.1"/>
    </source>
</evidence>
<dbReference type="Gene3D" id="3.40.50.80">
    <property type="entry name" value="Nucleotide-binding domain of ferredoxin-NADP reductase (FNR) module"/>
    <property type="match status" value="1"/>
</dbReference>
<gene>
    <name evidence="2" type="ORF">QE109_16565</name>
</gene>
<dbReference type="SUPFAM" id="SSF52343">
    <property type="entry name" value="Ferredoxin reductase-like, C-terminal NADP-linked domain"/>
    <property type="match status" value="1"/>
</dbReference>
<dbReference type="InterPro" id="IPR050415">
    <property type="entry name" value="MRET"/>
</dbReference>
<keyword evidence="3" id="KW-1185">Reference proteome</keyword>
<reference evidence="2 3" key="1">
    <citation type="submission" date="2023-04" db="EMBL/GenBank/DDBJ databases">
        <title>Fusibacter bizertensis strain WBS, isolated from littoral bottom sediments of the Arctic seas - biochemical and genomic analysis.</title>
        <authorList>
            <person name="Brioukhanov A.L."/>
        </authorList>
    </citation>
    <scope>NUCLEOTIDE SEQUENCE [LARGE SCALE GENOMIC DNA]</scope>
    <source>
        <strain evidence="2 3">WBS</strain>
    </source>
</reference>
<dbReference type="PANTHER" id="PTHR47354">
    <property type="entry name" value="NADH OXIDOREDUCTASE HCR"/>
    <property type="match status" value="1"/>
</dbReference>
<dbReference type="Gene3D" id="2.40.30.10">
    <property type="entry name" value="Translation factors"/>
    <property type="match status" value="1"/>
</dbReference>
<comment type="caution">
    <text evidence="2">The sequence shown here is derived from an EMBL/GenBank/DDBJ whole genome shotgun (WGS) entry which is preliminary data.</text>
</comment>
<dbReference type="RefSeq" id="WP_281095668.1">
    <property type="nucleotide sequence ID" value="NZ_JARYZI010000016.1"/>
</dbReference>
<sequence>MSCACAAVSRNQIELVDIIKHTDEIFSYNFASPEIDQWHEGDSSKLFLKVAGQEIGKKFSYASLPGESHIRFTTRIKENRSDYKDILSKLTIGDVVEVTGPSGNFKLIRQSRPLLMLSNGVGVAAIRSLVKAYSYDNYGIPELIQINIDAGSTIYKDEFDQITKDCAPFVSHYTTSRKSFYHTMDFELQRLLMKSDYDPYIYVVGSDNFVDDVIIYLKGMGIQDDAIITDGRRHSGGSCGCSENEGCGCGSNLIKDFISL</sequence>
<dbReference type="InterPro" id="IPR017938">
    <property type="entry name" value="Riboflavin_synthase-like_b-brl"/>
</dbReference>
<feature type="domain" description="FAD-binding FR-type" evidence="1">
    <location>
        <begin position="8"/>
        <end position="108"/>
    </location>
</feature>
<dbReference type="Proteomes" id="UP001158045">
    <property type="component" value="Unassembled WGS sequence"/>
</dbReference>
<evidence type="ECO:0000259" key="1">
    <source>
        <dbReference type="PROSITE" id="PS51384"/>
    </source>
</evidence>
<dbReference type="PANTHER" id="PTHR47354:SF5">
    <property type="entry name" value="PROTEIN RFBI"/>
    <property type="match status" value="1"/>
</dbReference>
<dbReference type="SUPFAM" id="SSF63380">
    <property type="entry name" value="Riboflavin synthase domain-like"/>
    <property type="match status" value="1"/>
</dbReference>
<protein>
    <submittedName>
        <fullName evidence="2">FAD-dependent oxidoreductase</fullName>
    </submittedName>
</protein>
<dbReference type="InterPro" id="IPR017927">
    <property type="entry name" value="FAD-bd_FR_type"/>
</dbReference>
<evidence type="ECO:0000313" key="3">
    <source>
        <dbReference type="Proteomes" id="UP001158045"/>
    </source>
</evidence>
<proteinExistence type="predicted"/>
<dbReference type="CDD" id="cd00322">
    <property type="entry name" value="FNR_like"/>
    <property type="match status" value="1"/>
</dbReference>